<evidence type="ECO:0000256" key="13">
    <source>
        <dbReference type="ARBA" id="ARBA00023065"/>
    </source>
</evidence>
<feature type="transmembrane region" description="Helical" evidence="15">
    <location>
        <begin position="163"/>
        <end position="186"/>
    </location>
</feature>
<dbReference type="STRING" id="314256.OG2516_15329"/>
<comment type="similarity">
    <text evidence="2 15">Belongs to the cation transport ATPase (P-type) (TC 3.A.3) family. Type IB subfamily.</text>
</comment>
<protein>
    <submittedName>
        <fullName evidence="18">ActP copper transport ATPase</fullName>
    </submittedName>
</protein>
<keyword evidence="8" id="KW-0187">Copper transport</keyword>
<gene>
    <name evidence="18" type="ORF">OG2516_15329</name>
</gene>
<evidence type="ECO:0000256" key="14">
    <source>
        <dbReference type="ARBA" id="ARBA00023136"/>
    </source>
</evidence>
<dbReference type="InterPro" id="IPR018303">
    <property type="entry name" value="ATPase_P-typ_P_site"/>
</dbReference>
<dbReference type="SFLD" id="SFLDG00002">
    <property type="entry name" value="C1.7:_P-type_atpase_like"/>
    <property type="match status" value="1"/>
</dbReference>
<dbReference type="Pfam" id="PF00122">
    <property type="entry name" value="E1-E2_ATPase"/>
    <property type="match status" value="1"/>
</dbReference>
<dbReference type="Gene3D" id="2.70.150.10">
    <property type="entry name" value="Calcium-transporting ATPase, cytoplasmic transduction domain A"/>
    <property type="match status" value="1"/>
</dbReference>
<dbReference type="InterPro" id="IPR008250">
    <property type="entry name" value="ATPase_P-typ_transduc_dom_A_sf"/>
</dbReference>
<comment type="subcellular location">
    <subcellularLocation>
        <location evidence="15">Cell membrane</location>
    </subcellularLocation>
    <subcellularLocation>
        <location evidence="1">Endomembrane system</location>
        <topology evidence="1">Multi-pass membrane protein</topology>
    </subcellularLocation>
</comment>
<evidence type="ECO:0000256" key="3">
    <source>
        <dbReference type="ARBA" id="ARBA00022448"/>
    </source>
</evidence>
<dbReference type="Gene3D" id="3.40.50.1000">
    <property type="entry name" value="HAD superfamily/HAD-like"/>
    <property type="match status" value="1"/>
</dbReference>
<evidence type="ECO:0000313" key="18">
    <source>
        <dbReference type="EMBL" id="EAR51348.1"/>
    </source>
</evidence>
<keyword evidence="13" id="KW-0406">Ion transport</keyword>
<evidence type="ECO:0000256" key="1">
    <source>
        <dbReference type="ARBA" id="ARBA00004127"/>
    </source>
</evidence>
<dbReference type="GO" id="GO:0055070">
    <property type="term" value="P:copper ion homeostasis"/>
    <property type="evidence" value="ECO:0007669"/>
    <property type="project" value="TreeGrafter"/>
</dbReference>
<dbReference type="SFLD" id="SFLDF00027">
    <property type="entry name" value="p-type_atpase"/>
    <property type="match status" value="1"/>
</dbReference>
<dbReference type="RefSeq" id="WP_007256580.1">
    <property type="nucleotide sequence ID" value="NZ_CH724108.1"/>
</dbReference>
<dbReference type="PANTHER" id="PTHR43520">
    <property type="entry name" value="ATP7, ISOFORM B"/>
    <property type="match status" value="1"/>
</dbReference>
<keyword evidence="8" id="KW-0186">Copper</keyword>
<organism evidence="18 19">
    <name type="scientific">Oceanicola granulosus (strain ATCC BAA-861 / DSM 15982 / KCTC 12143 / HTCC2516)</name>
    <dbReference type="NCBI Taxonomy" id="314256"/>
    <lineage>
        <taxon>Bacteria</taxon>
        <taxon>Pseudomonadati</taxon>
        <taxon>Pseudomonadota</taxon>
        <taxon>Alphaproteobacteria</taxon>
        <taxon>Rhodobacterales</taxon>
        <taxon>Roseobacteraceae</taxon>
        <taxon>Oceanicola</taxon>
    </lineage>
</organism>
<dbReference type="PANTHER" id="PTHR43520:SF8">
    <property type="entry name" value="P-TYPE CU(+) TRANSPORTER"/>
    <property type="match status" value="1"/>
</dbReference>
<keyword evidence="7 15" id="KW-0547">Nucleotide-binding</keyword>
<dbReference type="InterPro" id="IPR023298">
    <property type="entry name" value="ATPase_P-typ_TM_dom_sf"/>
</dbReference>
<dbReference type="InterPro" id="IPR036163">
    <property type="entry name" value="HMA_dom_sf"/>
</dbReference>
<dbReference type="GO" id="GO:0016887">
    <property type="term" value="F:ATP hydrolysis activity"/>
    <property type="evidence" value="ECO:0007669"/>
    <property type="project" value="InterPro"/>
</dbReference>
<proteinExistence type="inferred from homology"/>
<comment type="caution">
    <text evidence="18">The sequence shown here is derived from an EMBL/GenBank/DDBJ whole genome shotgun (WGS) entry which is preliminary data.</text>
</comment>
<dbReference type="PROSITE" id="PS50846">
    <property type="entry name" value="HMA_2"/>
    <property type="match status" value="2"/>
</dbReference>
<dbReference type="NCBIfam" id="TIGR00003">
    <property type="entry name" value="copper ion binding protein"/>
    <property type="match status" value="1"/>
</dbReference>
<dbReference type="InterPro" id="IPR001757">
    <property type="entry name" value="P_typ_ATPase"/>
</dbReference>
<dbReference type="PRINTS" id="PR00119">
    <property type="entry name" value="CATATPASE"/>
</dbReference>
<keyword evidence="5 15" id="KW-0479">Metal-binding</keyword>
<feature type="transmembrane region" description="Helical" evidence="15">
    <location>
        <begin position="446"/>
        <end position="469"/>
    </location>
</feature>
<dbReference type="PRINTS" id="PR00943">
    <property type="entry name" value="CUATPASE"/>
</dbReference>
<evidence type="ECO:0000256" key="12">
    <source>
        <dbReference type="ARBA" id="ARBA00022989"/>
    </source>
</evidence>
<evidence type="ECO:0000256" key="15">
    <source>
        <dbReference type="RuleBase" id="RU362081"/>
    </source>
</evidence>
<keyword evidence="19" id="KW-1185">Reference proteome</keyword>
<evidence type="ECO:0000256" key="6">
    <source>
        <dbReference type="ARBA" id="ARBA00022737"/>
    </source>
</evidence>
<feature type="region of interest" description="Disordered" evidence="16">
    <location>
        <begin position="820"/>
        <end position="841"/>
    </location>
</feature>
<dbReference type="InterPro" id="IPR006121">
    <property type="entry name" value="HMA_dom"/>
</dbReference>
<dbReference type="SUPFAM" id="SSF81665">
    <property type="entry name" value="Calcium ATPase, transmembrane domain M"/>
    <property type="match status" value="1"/>
</dbReference>
<evidence type="ECO:0000256" key="9">
    <source>
        <dbReference type="ARBA" id="ARBA00022840"/>
    </source>
</evidence>
<reference evidence="18 19" key="1">
    <citation type="journal article" date="2010" name="J. Bacteriol.">
        <title>Genome sequences of Oceanicola granulosus HTCC2516(T) and Oceanicola batsensis HTCC2597(TDelta).</title>
        <authorList>
            <person name="Thrash J.C."/>
            <person name="Cho J.C."/>
            <person name="Vergin K.L."/>
            <person name="Giovannoni S.J."/>
        </authorList>
    </citation>
    <scope>NUCLEOTIDE SEQUENCE [LARGE SCALE GENOMIC DNA]</scope>
    <source>
        <strain evidence="19">ATCC BAA-861 / DSM 15982 / KCTC 12143 / HTCC2516</strain>
    </source>
</reference>
<dbReference type="FunFam" id="3.30.70.100:FF:000001">
    <property type="entry name" value="ATPase copper transporting beta"/>
    <property type="match status" value="1"/>
</dbReference>
<dbReference type="GO" id="GO:0043682">
    <property type="term" value="F:P-type divalent copper transporter activity"/>
    <property type="evidence" value="ECO:0007669"/>
    <property type="project" value="TreeGrafter"/>
</dbReference>
<accession>Q2CFE7</accession>
<keyword evidence="9 15" id="KW-0067">ATP-binding</keyword>
<keyword evidence="3" id="KW-0813">Transport</keyword>
<dbReference type="SUPFAM" id="SSF56784">
    <property type="entry name" value="HAD-like"/>
    <property type="match status" value="1"/>
</dbReference>
<keyword evidence="10" id="KW-0460">Magnesium</keyword>
<dbReference type="EMBL" id="AAOT01000013">
    <property type="protein sequence ID" value="EAR51348.1"/>
    <property type="molecule type" value="Genomic_DNA"/>
</dbReference>
<evidence type="ECO:0000256" key="11">
    <source>
        <dbReference type="ARBA" id="ARBA00022967"/>
    </source>
</evidence>
<dbReference type="OrthoDB" id="9807843at2"/>
<feature type="transmembrane region" description="Helical" evidence="15">
    <location>
        <begin position="264"/>
        <end position="283"/>
    </location>
</feature>
<dbReference type="Pfam" id="PF00403">
    <property type="entry name" value="HMA"/>
    <property type="match status" value="2"/>
</dbReference>
<dbReference type="InterPro" id="IPR059000">
    <property type="entry name" value="ATPase_P-type_domA"/>
</dbReference>
<dbReference type="InterPro" id="IPR006122">
    <property type="entry name" value="HMA_Cu_ion-bd"/>
</dbReference>
<evidence type="ECO:0000313" key="19">
    <source>
        <dbReference type="Proteomes" id="UP000003635"/>
    </source>
</evidence>
<evidence type="ECO:0000256" key="7">
    <source>
        <dbReference type="ARBA" id="ARBA00022741"/>
    </source>
</evidence>
<dbReference type="NCBIfam" id="TIGR01525">
    <property type="entry name" value="ATPase-IB_hvy"/>
    <property type="match status" value="1"/>
</dbReference>
<evidence type="ECO:0000256" key="10">
    <source>
        <dbReference type="ARBA" id="ARBA00022842"/>
    </source>
</evidence>
<dbReference type="Proteomes" id="UP000003635">
    <property type="component" value="Unassembled WGS sequence"/>
</dbReference>
<dbReference type="GO" id="GO:0005886">
    <property type="term" value="C:plasma membrane"/>
    <property type="evidence" value="ECO:0007669"/>
    <property type="project" value="UniProtKB-SubCell"/>
</dbReference>
<keyword evidence="15" id="KW-1003">Cell membrane</keyword>
<dbReference type="eggNOG" id="COG2217">
    <property type="taxonomic scope" value="Bacteria"/>
</dbReference>
<feature type="domain" description="HMA" evidence="17">
    <location>
        <begin position="72"/>
        <end position="138"/>
    </location>
</feature>
<dbReference type="HOGENOM" id="CLU_001771_0_3_5"/>
<sequence length="841" mass="85390">MGEYHEATLALEGLSCASCVGRAERALTALEGVEAVSVNLASETARVRLDGPGRLAEVAAALREAGYPARQATATLALGGMSCASCVGRAERALAQVPGVVSAAVNLAAETATVSYFEGTTEPAALAAAATAAGYPARVAGAEAQAERGARKAEEAAGLARRVAFAGALALPVVVLAMGAHLVPGFGALIERGLGQQADWLIQFALTSLILFGPGRHFFTKGLAALGRGAPDMNSLVALGTGAAWGYSTFATFLPGLLPEALRAVYFEAAAVIVVLILVGRWLEARAKGRTGAAIGKLVGLQARTARVEAADGALEERPVEALRAGDVLVVRPGERIPTDGEVLEGEGHVDESMITGEPFPVDKRAGDAVTGGTVNGAGALRVRATRIGAETTLAHIIRMVEEAQGARLPIQALVDRVTLWFVPAVIAVAALTVLGWLLLGPEPALTHALVAGVSVLIIACPCAMGLATPSSIMVGTGRAAQMGVLFRKGDALQALASVDVVALDKTGTVTEGRPELVDLVLAEGVTREDILGRIAAAEARSEHPVADALVRAARAEGLAGTDVSAFEAIPGHGISAEVGGSRLLVGTARLLEREGIEPAPFAEAAADLARRGRTPLFAALDGRLAALVGVADRVKPASRAAIAALKAEGLEVAMITGDRQETAQAIAAETGIDHVVAGVLPDGKVAALDRLRAGGRKVAFVGDGINDAPALAHADVGIAIGTGTDVAIESADVVLMSGDLRGVVDAAAVSRRTLANIRQNLVWAFGYNVALIPVAAGLLYPATGLLLSPMLAAGAMALSSVFVLSNALRLRRVAPAMAGRPDAPASRAAAAAPAPVEQGA</sequence>
<dbReference type="SUPFAM" id="SSF81653">
    <property type="entry name" value="Calcium ATPase, transduction domain A"/>
    <property type="match status" value="1"/>
</dbReference>
<feature type="transmembrane region" description="Helical" evidence="15">
    <location>
        <begin position="236"/>
        <end position="258"/>
    </location>
</feature>
<keyword evidence="4 15" id="KW-0812">Transmembrane</keyword>
<feature type="transmembrane region" description="Helical" evidence="15">
    <location>
        <begin position="762"/>
        <end position="781"/>
    </location>
</feature>
<dbReference type="InterPro" id="IPR036412">
    <property type="entry name" value="HAD-like_sf"/>
</dbReference>
<evidence type="ECO:0000256" key="16">
    <source>
        <dbReference type="SAM" id="MobiDB-lite"/>
    </source>
</evidence>
<dbReference type="CDD" id="cd02094">
    <property type="entry name" value="P-type_ATPase_Cu-like"/>
    <property type="match status" value="1"/>
</dbReference>
<feature type="transmembrane region" description="Helical" evidence="15">
    <location>
        <begin position="418"/>
        <end position="440"/>
    </location>
</feature>
<dbReference type="GO" id="GO:0012505">
    <property type="term" value="C:endomembrane system"/>
    <property type="evidence" value="ECO:0007669"/>
    <property type="project" value="UniProtKB-SubCell"/>
</dbReference>
<keyword evidence="12 15" id="KW-1133">Transmembrane helix</keyword>
<evidence type="ECO:0000256" key="8">
    <source>
        <dbReference type="ARBA" id="ARBA00022796"/>
    </source>
</evidence>
<dbReference type="PROSITE" id="PS00154">
    <property type="entry name" value="ATPASE_E1_E2"/>
    <property type="match status" value="1"/>
</dbReference>
<evidence type="ECO:0000256" key="4">
    <source>
        <dbReference type="ARBA" id="ARBA00022692"/>
    </source>
</evidence>
<dbReference type="GO" id="GO:0005507">
    <property type="term" value="F:copper ion binding"/>
    <property type="evidence" value="ECO:0007669"/>
    <property type="project" value="InterPro"/>
</dbReference>
<dbReference type="FunFam" id="2.70.150.10:FF:000002">
    <property type="entry name" value="Copper-transporting ATPase 1, putative"/>
    <property type="match status" value="1"/>
</dbReference>
<dbReference type="CDD" id="cd00371">
    <property type="entry name" value="HMA"/>
    <property type="match status" value="2"/>
</dbReference>
<dbReference type="GO" id="GO:0005524">
    <property type="term" value="F:ATP binding"/>
    <property type="evidence" value="ECO:0007669"/>
    <property type="project" value="UniProtKB-UniRule"/>
</dbReference>
<dbReference type="NCBIfam" id="TIGR01511">
    <property type="entry name" value="ATPase-IB1_Cu"/>
    <property type="match status" value="1"/>
</dbReference>
<dbReference type="InterPro" id="IPR023214">
    <property type="entry name" value="HAD_sf"/>
</dbReference>
<dbReference type="SUPFAM" id="SSF55008">
    <property type="entry name" value="HMA, heavy metal-associated domain"/>
    <property type="match status" value="2"/>
</dbReference>
<evidence type="ECO:0000259" key="17">
    <source>
        <dbReference type="PROSITE" id="PS50846"/>
    </source>
</evidence>
<dbReference type="InterPro" id="IPR044492">
    <property type="entry name" value="P_typ_ATPase_HD_dom"/>
</dbReference>
<dbReference type="InterPro" id="IPR027256">
    <property type="entry name" value="P-typ_ATPase_IB"/>
</dbReference>
<keyword evidence="14 15" id="KW-0472">Membrane</keyword>
<evidence type="ECO:0000256" key="2">
    <source>
        <dbReference type="ARBA" id="ARBA00006024"/>
    </source>
</evidence>
<dbReference type="InterPro" id="IPR023299">
    <property type="entry name" value="ATPase_P-typ_cyto_dom_N"/>
</dbReference>
<dbReference type="SFLD" id="SFLDS00003">
    <property type="entry name" value="Haloacid_Dehalogenase"/>
    <property type="match status" value="1"/>
</dbReference>
<dbReference type="AlphaFoldDB" id="Q2CFE7"/>
<name>Q2CFE7_OCEGH</name>
<evidence type="ECO:0000256" key="5">
    <source>
        <dbReference type="ARBA" id="ARBA00022723"/>
    </source>
</evidence>
<keyword evidence="6" id="KW-0677">Repeat</keyword>
<dbReference type="Gene3D" id="3.30.70.100">
    <property type="match status" value="2"/>
</dbReference>
<feature type="transmembrane region" description="Helical" evidence="15">
    <location>
        <begin position="787"/>
        <end position="809"/>
    </location>
</feature>
<feature type="domain" description="HMA" evidence="17">
    <location>
        <begin position="5"/>
        <end position="70"/>
    </location>
</feature>
<dbReference type="Gene3D" id="3.40.1110.10">
    <property type="entry name" value="Calcium-transporting ATPase, cytoplasmic domain N"/>
    <property type="match status" value="1"/>
</dbReference>
<dbReference type="Pfam" id="PF00702">
    <property type="entry name" value="Hydrolase"/>
    <property type="match status" value="1"/>
</dbReference>
<feature type="transmembrane region" description="Helical" evidence="15">
    <location>
        <begin position="198"/>
        <end position="215"/>
    </location>
</feature>
<keyword evidence="11" id="KW-1278">Translocase</keyword>
<dbReference type="NCBIfam" id="TIGR01494">
    <property type="entry name" value="ATPase_P-type"/>
    <property type="match status" value="1"/>
</dbReference>